<dbReference type="GO" id="GO:0008033">
    <property type="term" value="P:tRNA processing"/>
    <property type="evidence" value="ECO:0007669"/>
    <property type="project" value="UniProtKB-KW"/>
</dbReference>
<dbReference type="AlphaFoldDB" id="A0A1H3E6I5"/>
<dbReference type="GO" id="GO:0005737">
    <property type="term" value="C:cytoplasm"/>
    <property type="evidence" value="ECO:0007669"/>
    <property type="project" value="UniProtKB-SubCell"/>
</dbReference>
<evidence type="ECO:0000256" key="1">
    <source>
        <dbReference type="ARBA" id="ARBA00000109"/>
    </source>
</evidence>
<evidence type="ECO:0000256" key="13">
    <source>
        <dbReference type="ARBA" id="ARBA00022842"/>
    </source>
</evidence>
<comment type="cofactor">
    <cofactor evidence="15">
        <name>Mg(2+)</name>
        <dbReference type="ChEBI" id="CHEBI:18420"/>
    </cofactor>
</comment>
<evidence type="ECO:0000256" key="9">
    <source>
        <dbReference type="ARBA" id="ARBA00022722"/>
    </source>
</evidence>
<reference evidence="20" key="1">
    <citation type="submission" date="2016-10" db="EMBL/GenBank/DDBJ databases">
        <authorList>
            <person name="Varghese N."/>
            <person name="Submissions S."/>
        </authorList>
    </citation>
    <scope>NUCLEOTIDE SEQUENCE [LARGE SCALE GENOMIC DNA]</scope>
    <source>
        <strain evidence="20">VPI 5359</strain>
    </source>
</reference>
<keyword evidence="14 15" id="KW-0694">RNA-binding</keyword>
<evidence type="ECO:0000256" key="12">
    <source>
        <dbReference type="ARBA" id="ARBA00022801"/>
    </source>
</evidence>
<dbReference type="NCBIfam" id="TIGR02191">
    <property type="entry name" value="RNaseIII"/>
    <property type="match status" value="1"/>
</dbReference>
<comment type="function">
    <text evidence="15">Digests double-stranded RNA. Involved in the processing of primary rRNA transcript to yield the immediate precursors to the large and small rRNAs (23S and 16S). Processes some mRNAs, and tRNAs when they are encoded in the rRNA operon. Processes pre-crRNA and tracrRNA of type II CRISPR loci if present in the organism.</text>
</comment>
<dbReference type="Gene3D" id="1.10.1520.10">
    <property type="entry name" value="Ribonuclease III domain"/>
    <property type="match status" value="1"/>
</dbReference>
<dbReference type="GO" id="GO:0042802">
    <property type="term" value="F:identical protein binding"/>
    <property type="evidence" value="ECO:0007669"/>
    <property type="project" value="UniProtKB-ARBA"/>
</dbReference>
<dbReference type="PROSITE" id="PS50142">
    <property type="entry name" value="RNASE_3_2"/>
    <property type="match status" value="1"/>
</dbReference>
<dbReference type="EC" id="3.1.26.3" evidence="15"/>
<sequence length="219" mass="24752">MERIESKIKYQFKNRDLLKLALTHSSHIGESVNNERLEFLGDAVLELVTSEYLYQFPNLSEGEMTKLRASIVCAESLSKAAYELSLGDYLLLGKGEVVTGGRKRKSNLANAFEAVLGAVFLDSDYERVRVIILELLNENIKLALNGDLNNDYKTALQEQIQKQSDNVIEYVLKKSEGPEHDKTFHIELHINGVKESEGKGKSKKEAEQIAAKRYLQSHH</sequence>
<dbReference type="GO" id="GO:0003725">
    <property type="term" value="F:double-stranded RNA binding"/>
    <property type="evidence" value="ECO:0007669"/>
    <property type="project" value="TreeGrafter"/>
</dbReference>
<evidence type="ECO:0000256" key="10">
    <source>
        <dbReference type="ARBA" id="ARBA00022723"/>
    </source>
</evidence>
<evidence type="ECO:0000256" key="8">
    <source>
        <dbReference type="ARBA" id="ARBA00022694"/>
    </source>
</evidence>
<evidence type="ECO:0000256" key="11">
    <source>
        <dbReference type="ARBA" id="ARBA00022759"/>
    </source>
</evidence>
<feature type="region of interest" description="Disordered" evidence="16">
    <location>
        <begin position="195"/>
        <end position="219"/>
    </location>
</feature>
<dbReference type="Gene3D" id="3.30.160.20">
    <property type="match status" value="1"/>
</dbReference>
<feature type="active site" evidence="15">
    <location>
        <position position="42"/>
    </location>
</feature>
<dbReference type="STRING" id="1528.SAMN04488579_106125"/>
<dbReference type="SUPFAM" id="SSF54768">
    <property type="entry name" value="dsRNA-binding domain-like"/>
    <property type="match status" value="1"/>
</dbReference>
<feature type="compositionally biased region" description="Basic and acidic residues" evidence="16">
    <location>
        <begin position="195"/>
        <end position="207"/>
    </location>
</feature>
<dbReference type="GO" id="GO:0046872">
    <property type="term" value="F:metal ion binding"/>
    <property type="evidence" value="ECO:0007669"/>
    <property type="project" value="UniProtKB-KW"/>
</dbReference>
<feature type="domain" description="DRBM" evidence="17">
    <location>
        <begin position="151"/>
        <end position="219"/>
    </location>
</feature>
<feature type="binding site" evidence="15">
    <location>
        <position position="38"/>
    </location>
    <ligand>
        <name>Mg(2+)</name>
        <dbReference type="ChEBI" id="CHEBI:18420"/>
    </ligand>
</feature>
<accession>A0A1H3E6I5</accession>
<comment type="catalytic activity">
    <reaction evidence="1 15">
        <text>Endonucleolytic cleavage to 5'-phosphomonoester.</text>
        <dbReference type="EC" id="3.1.26.3"/>
    </reaction>
</comment>
<dbReference type="PANTHER" id="PTHR11207:SF0">
    <property type="entry name" value="RIBONUCLEASE 3"/>
    <property type="match status" value="1"/>
</dbReference>
<proteinExistence type="inferred from homology"/>
<dbReference type="HAMAP" id="MF_00104">
    <property type="entry name" value="RNase_III"/>
    <property type="match status" value="1"/>
</dbReference>
<dbReference type="GO" id="GO:0010468">
    <property type="term" value="P:regulation of gene expression"/>
    <property type="evidence" value="ECO:0007669"/>
    <property type="project" value="TreeGrafter"/>
</dbReference>
<keyword evidence="5 15" id="KW-0963">Cytoplasm</keyword>
<dbReference type="GO" id="GO:0006364">
    <property type="term" value="P:rRNA processing"/>
    <property type="evidence" value="ECO:0007669"/>
    <property type="project" value="UniProtKB-UniRule"/>
</dbReference>
<dbReference type="FunFam" id="1.10.1520.10:FF:000001">
    <property type="entry name" value="Ribonuclease 3"/>
    <property type="match status" value="1"/>
</dbReference>
<gene>
    <name evidence="15" type="primary">rnc</name>
    <name evidence="19" type="ORF">SAMN04488579_106125</name>
</gene>
<evidence type="ECO:0000256" key="7">
    <source>
        <dbReference type="ARBA" id="ARBA00022664"/>
    </source>
</evidence>
<keyword evidence="15" id="KW-0699">rRNA-binding</keyword>
<keyword evidence="20" id="KW-1185">Reference proteome</keyword>
<dbReference type="PROSITE" id="PS00517">
    <property type="entry name" value="RNASE_3_1"/>
    <property type="match status" value="1"/>
</dbReference>
<dbReference type="InterPro" id="IPR014720">
    <property type="entry name" value="dsRBD_dom"/>
</dbReference>
<keyword evidence="9 15" id="KW-0540">Nuclease</keyword>
<evidence type="ECO:0000256" key="4">
    <source>
        <dbReference type="ARBA" id="ARBA00011738"/>
    </source>
</evidence>
<evidence type="ECO:0000259" key="17">
    <source>
        <dbReference type="PROSITE" id="PS50137"/>
    </source>
</evidence>
<keyword evidence="13 15" id="KW-0460">Magnesium</keyword>
<dbReference type="PANTHER" id="PTHR11207">
    <property type="entry name" value="RIBONUCLEASE III"/>
    <property type="match status" value="1"/>
</dbReference>
<evidence type="ECO:0000259" key="18">
    <source>
        <dbReference type="PROSITE" id="PS50142"/>
    </source>
</evidence>
<dbReference type="RefSeq" id="WP_090244265.1">
    <property type="nucleotide sequence ID" value="NZ_FNOU01000006.1"/>
</dbReference>
<dbReference type="Pfam" id="PF00035">
    <property type="entry name" value="dsrm"/>
    <property type="match status" value="1"/>
</dbReference>
<dbReference type="OrthoDB" id="9805026at2"/>
<dbReference type="InterPro" id="IPR011907">
    <property type="entry name" value="RNase_III"/>
</dbReference>
<dbReference type="CDD" id="cd10845">
    <property type="entry name" value="DSRM_RNAse_III_family"/>
    <property type="match status" value="1"/>
</dbReference>
<keyword evidence="10 15" id="KW-0479">Metal-binding</keyword>
<comment type="subunit">
    <text evidence="4 15">Homodimer.</text>
</comment>
<keyword evidence="8 15" id="KW-0819">tRNA processing</keyword>
<dbReference type="FunFam" id="3.30.160.20:FF:000003">
    <property type="entry name" value="Ribonuclease 3"/>
    <property type="match status" value="1"/>
</dbReference>
<evidence type="ECO:0000313" key="20">
    <source>
        <dbReference type="Proteomes" id="UP000199652"/>
    </source>
</evidence>
<dbReference type="GO" id="GO:0006397">
    <property type="term" value="P:mRNA processing"/>
    <property type="evidence" value="ECO:0007669"/>
    <property type="project" value="UniProtKB-UniRule"/>
</dbReference>
<dbReference type="InterPro" id="IPR000999">
    <property type="entry name" value="RNase_III_dom"/>
</dbReference>
<evidence type="ECO:0000256" key="16">
    <source>
        <dbReference type="SAM" id="MobiDB-lite"/>
    </source>
</evidence>
<dbReference type="InterPro" id="IPR036389">
    <property type="entry name" value="RNase_III_sf"/>
</dbReference>
<comment type="similarity">
    <text evidence="3">Belongs to the ribonuclease III family.</text>
</comment>
<keyword evidence="12 15" id="KW-0378">Hydrolase</keyword>
<evidence type="ECO:0000256" key="5">
    <source>
        <dbReference type="ARBA" id="ARBA00022490"/>
    </source>
</evidence>
<keyword evidence="7 15" id="KW-0507">mRNA processing</keyword>
<evidence type="ECO:0000256" key="2">
    <source>
        <dbReference type="ARBA" id="ARBA00004496"/>
    </source>
</evidence>
<feature type="binding site" evidence="15">
    <location>
        <position position="113"/>
    </location>
    <ligand>
        <name>Mg(2+)</name>
        <dbReference type="ChEBI" id="CHEBI:18420"/>
    </ligand>
</feature>
<feature type="domain" description="RNase III" evidence="18">
    <location>
        <begin position="1"/>
        <end position="124"/>
    </location>
</feature>
<dbReference type="Proteomes" id="UP000199652">
    <property type="component" value="Unassembled WGS sequence"/>
</dbReference>
<protein>
    <recommendedName>
        <fullName evidence="15">Ribonuclease 3</fullName>
        <ecNumber evidence="15">3.1.26.3</ecNumber>
    </recommendedName>
    <alternativeName>
        <fullName evidence="15">Ribonuclease III</fullName>
        <shortName evidence="15">RNase III</shortName>
    </alternativeName>
</protein>
<dbReference type="CDD" id="cd00593">
    <property type="entry name" value="RIBOc"/>
    <property type="match status" value="1"/>
</dbReference>
<dbReference type="SMART" id="SM00535">
    <property type="entry name" value="RIBOc"/>
    <property type="match status" value="1"/>
</dbReference>
<evidence type="ECO:0000256" key="6">
    <source>
        <dbReference type="ARBA" id="ARBA00022552"/>
    </source>
</evidence>
<comment type="subcellular location">
    <subcellularLocation>
        <location evidence="2 15">Cytoplasm</location>
    </subcellularLocation>
</comment>
<organism evidence="19 20">
    <name type="scientific">Eubacterium barkeri</name>
    <name type="common">Clostridium barkeri</name>
    <dbReference type="NCBI Taxonomy" id="1528"/>
    <lineage>
        <taxon>Bacteria</taxon>
        <taxon>Bacillati</taxon>
        <taxon>Bacillota</taxon>
        <taxon>Clostridia</taxon>
        <taxon>Eubacteriales</taxon>
        <taxon>Eubacteriaceae</taxon>
        <taxon>Eubacterium</taxon>
    </lineage>
</organism>
<name>A0A1H3E6I5_EUBBA</name>
<dbReference type="PROSITE" id="PS50137">
    <property type="entry name" value="DS_RBD"/>
    <property type="match status" value="1"/>
</dbReference>
<keyword evidence="11 15" id="KW-0255">Endonuclease</keyword>
<dbReference type="SMART" id="SM00358">
    <property type="entry name" value="DSRM"/>
    <property type="match status" value="1"/>
</dbReference>
<dbReference type="GO" id="GO:0004525">
    <property type="term" value="F:ribonuclease III activity"/>
    <property type="evidence" value="ECO:0007669"/>
    <property type="project" value="UniProtKB-UniRule"/>
</dbReference>
<feature type="active site" evidence="15">
    <location>
        <position position="113"/>
    </location>
</feature>
<keyword evidence="6 15" id="KW-0698">rRNA processing</keyword>
<feature type="binding site" evidence="15">
    <location>
        <position position="110"/>
    </location>
    <ligand>
        <name>Mg(2+)</name>
        <dbReference type="ChEBI" id="CHEBI:18420"/>
    </ligand>
</feature>
<evidence type="ECO:0000256" key="14">
    <source>
        <dbReference type="ARBA" id="ARBA00022884"/>
    </source>
</evidence>
<dbReference type="Pfam" id="PF14622">
    <property type="entry name" value="Ribonucleas_3_3"/>
    <property type="match status" value="1"/>
</dbReference>
<evidence type="ECO:0000256" key="15">
    <source>
        <dbReference type="HAMAP-Rule" id="MF_00104"/>
    </source>
</evidence>
<dbReference type="GO" id="GO:0019843">
    <property type="term" value="F:rRNA binding"/>
    <property type="evidence" value="ECO:0007669"/>
    <property type="project" value="UniProtKB-KW"/>
</dbReference>
<dbReference type="SUPFAM" id="SSF69065">
    <property type="entry name" value="RNase III domain-like"/>
    <property type="match status" value="1"/>
</dbReference>
<evidence type="ECO:0000256" key="3">
    <source>
        <dbReference type="ARBA" id="ARBA00010183"/>
    </source>
</evidence>
<evidence type="ECO:0000313" key="19">
    <source>
        <dbReference type="EMBL" id="SDX74306.1"/>
    </source>
</evidence>
<dbReference type="EMBL" id="FNOU01000006">
    <property type="protein sequence ID" value="SDX74306.1"/>
    <property type="molecule type" value="Genomic_DNA"/>
</dbReference>